<evidence type="ECO:0000313" key="4">
    <source>
        <dbReference type="Proteomes" id="UP001461498"/>
    </source>
</evidence>
<reference evidence="3 4" key="1">
    <citation type="submission" date="2022-12" db="EMBL/GenBank/DDBJ databases">
        <title>Chromosome-level genome assembly of true bugs.</title>
        <authorList>
            <person name="Ma L."/>
            <person name="Li H."/>
        </authorList>
    </citation>
    <scope>NUCLEOTIDE SEQUENCE [LARGE SCALE GENOMIC DNA]</scope>
    <source>
        <strain evidence="3">Lab_2022b</strain>
    </source>
</reference>
<gene>
    <name evidence="3" type="ORF">O3M35_004721</name>
</gene>
<dbReference type="GO" id="GO:0005507">
    <property type="term" value="F:copper ion binding"/>
    <property type="evidence" value="ECO:0007669"/>
    <property type="project" value="TreeGrafter"/>
</dbReference>
<dbReference type="Proteomes" id="UP001461498">
    <property type="component" value="Unassembled WGS sequence"/>
</dbReference>
<evidence type="ECO:0000313" key="3">
    <source>
        <dbReference type="EMBL" id="KAK9497390.1"/>
    </source>
</evidence>
<accession>A0AAW1CHE0</accession>
<evidence type="ECO:0000256" key="1">
    <source>
        <dbReference type="ARBA" id="ARBA00010169"/>
    </source>
</evidence>
<feature type="signal peptide" evidence="2">
    <location>
        <begin position="1"/>
        <end position="21"/>
    </location>
</feature>
<dbReference type="SUPFAM" id="SSF54913">
    <property type="entry name" value="GlnB-like"/>
    <property type="match status" value="1"/>
</dbReference>
<dbReference type="Gene3D" id="3.30.70.120">
    <property type="match status" value="1"/>
</dbReference>
<protein>
    <submittedName>
        <fullName evidence="3">Uncharacterized protein</fullName>
    </submittedName>
</protein>
<dbReference type="AlphaFoldDB" id="A0AAW1CHE0"/>
<sequence length="142" mass="16172">MLPRRTTSLLICFNVFRLIACKMSKPTYQPGTHSVVYVTTPTEEIATKLAKGAVNNKLAACVNIVPKIVSIYNWKDELNQDEEVLMIMKTRTSKVPELSEYIRQNHPYEVAEVISTKIENGNPLYLNWISSEVPEETEEPKT</sequence>
<dbReference type="PANTHER" id="PTHR23419">
    <property type="entry name" value="DIVALENT CATION TOLERANCE CUTA-RELATED"/>
    <property type="match status" value="1"/>
</dbReference>
<feature type="chain" id="PRO_5043990715" evidence="2">
    <location>
        <begin position="22"/>
        <end position="142"/>
    </location>
</feature>
<comment type="similarity">
    <text evidence="1">Belongs to the CutA family.</text>
</comment>
<keyword evidence="2" id="KW-0732">Signal</keyword>
<dbReference type="PANTHER" id="PTHR23419:SF8">
    <property type="entry name" value="FI09726P"/>
    <property type="match status" value="1"/>
</dbReference>
<organism evidence="3 4">
    <name type="scientific">Rhynocoris fuscipes</name>
    <dbReference type="NCBI Taxonomy" id="488301"/>
    <lineage>
        <taxon>Eukaryota</taxon>
        <taxon>Metazoa</taxon>
        <taxon>Ecdysozoa</taxon>
        <taxon>Arthropoda</taxon>
        <taxon>Hexapoda</taxon>
        <taxon>Insecta</taxon>
        <taxon>Pterygota</taxon>
        <taxon>Neoptera</taxon>
        <taxon>Paraneoptera</taxon>
        <taxon>Hemiptera</taxon>
        <taxon>Heteroptera</taxon>
        <taxon>Panheteroptera</taxon>
        <taxon>Cimicomorpha</taxon>
        <taxon>Reduviidae</taxon>
        <taxon>Harpactorinae</taxon>
        <taxon>Harpactorini</taxon>
        <taxon>Rhynocoris</taxon>
    </lineage>
</organism>
<evidence type="ECO:0000256" key="2">
    <source>
        <dbReference type="SAM" id="SignalP"/>
    </source>
</evidence>
<dbReference type="InterPro" id="IPR015867">
    <property type="entry name" value="N-reg_PII/ATP_PRibTrfase_C"/>
</dbReference>
<dbReference type="EMBL" id="JAPXFL010000015">
    <property type="protein sequence ID" value="KAK9497390.1"/>
    <property type="molecule type" value="Genomic_DNA"/>
</dbReference>
<dbReference type="InterPro" id="IPR011322">
    <property type="entry name" value="N-reg_PII-like_a/b"/>
</dbReference>
<dbReference type="Pfam" id="PF03091">
    <property type="entry name" value="CutA1"/>
    <property type="match status" value="1"/>
</dbReference>
<comment type="caution">
    <text evidence="3">The sequence shown here is derived from an EMBL/GenBank/DDBJ whole genome shotgun (WGS) entry which is preliminary data.</text>
</comment>
<proteinExistence type="inferred from homology"/>
<dbReference type="GO" id="GO:0010038">
    <property type="term" value="P:response to metal ion"/>
    <property type="evidence" value="ECO:0007669"/>
    <property type="project" value="InterPro"/>
</dbReference>
<dbReference type="InterPro" id="IPR004323">
    <property type="entry name" value="Ion_tolerance_CutA"/>
</dbReference>
<keyword evidence="4" id="KW-1185">Reference proteome</keyword>
<name>A0AAW1CHE0_9HEMI</name>